<dbReference type="RefSeq" id="XP_033430361.1">
    <property type="nucleotide sequence ID" value="XM_033568366.1"/>
</dbReference>
<evidence type="ECO:0000313" key="2">
    <source>
        <dbReference type="EMBL" id="KAA8651000.1"/>
    </source>
</evidence>
<dbReference type="AlphaFoldDB" id="A0A5M9N066"/>
<dbReference type="EMBL" id="QUQM01000001">
    <property type="protein sequence ID" value="KAA8651000.1"/>
    <property type="molecule type" value="Genomic_DNA"/>
</dbReference>
<reference evidence="2 3" key="1">
    <citation type="submission" date="2019-08" db="EMBL/GenBank/DDBJ databases">
        <title>The genome sequence of a newly discovered highly antifungal drug resistant Aspergillus species, Aspergillus tanneri NIH 1004.</title>
        <authorList>
            <person name="Mounaud S."/>
            <person name="Singh I."/>
            <person name="Joardar V."/>
            <person name="Pakala S."/>
            <person name="Pakala S."/>
            <person name="Venepally P."/>
            <person name="Chung J.K."/>
            <person name="Losada L."/>
            <person name="Nierman W.C."/>
        </authorList>
    </citation>
    <scope>NUCLEOTIDE SEQUENCE [LARGE SCALE GENOMIC DNA]</scope>
    <source>
        <strain evidence="2 3">NIH1004</strain>
    </source>
</reference>
<sequence length="129" mass="14536">MAIRILKIHTLTTSFPIHLTSDRNPLCLQVCLPLRHLFRISDSQTDMLSQTGRPLVVRTKLRKNRRAGSMARYHPVRRIDVGSSFSQPEEEQGGVTKGETGTPFLFINSNHAWSSPQYGASTRKISNSM</sequence>
<protein>
    <submittedName>
        <fullName evidence="2">Uncharacterized protein</fullName>
    </submittedName>
</protein>
<feature type="region of interest" description="Disordered" evidence="1">
    <location>
        <begin position="78"/>
        <end position="103"/>
    </location>
</feature>
<accession>A0A5M9N066</accession>
<comment type="caution">
    <text evidence="2">The sequence shown here is derived from an EMBL/GenBank/DDBJ whole genome shotgun (WGS) entry which is preliminary data.</text>
</comment>
<gene>
    <name evidence="2" type="ORF">ATNIH1004_003691</name>
</gene>
<name>A0A5M9N066_9EURO</name>
<dbReference type="GeneID" id="54326393"/>
<proteinExistence type="predicted"/>
<evidence type="ECO:0000256" key="1">
    <source>
        <dbReference type="SAM" id="MobiDB-lite"/>
    </source>
</evidence>
<organism evidence="2 3">
    <name type="scientific">Aspergillus tanneri</name>
    <dbReference type="NCBI Taxonomy" id="1220188"/>
    <lineage>
        <taxon>Eukaryota</taxon>
        <taxon>Fungi</taxon>
        <taxon>Dikarya</taxon>
        <taxon>Ascomycota</taxon>
        <taxon>Pezizomycotina</taxon>
        <taxon>Eurotiomycetes</taxon>
        <taxon>Eurotiomycetidae</taxon>
        <taxon>Eurotiales</taxon>
        <taxon>Aspergillaceae</taxon>
        <taxon>Aspergillus</taxon>
        <taxon>Aspergillus subgen. Circumdati</taxon>
    </lineage>
</organism>
<evidence type="ECO:0000313" key="3">
    <source>
        <dbReference type="Proteomes" id="UP000324241"/>
    </source>
</evidence>
<dbReference type="Proteomes" id="UP000324241">
    <property type="component" value="Unassembled WGS sequence"/>
</dbReference>